<evidence type="ECO:0000256" key="1">
    <source>
        <dbReference type="SAM" id="MobiDB-lite"/>
    </source>
</evidence>
<name>A0A2P1GMT5_9NIDO</name>
<dbReference type="KEGG" id="vg:54124729"/>
<reference evidence="2" key="1">
    <citation type="journal article" date="2018" name="Nature">
        <title>The evolutionary history of vertebrate RNA viruses.</title>
        <authorList>
            <person name="Shi M."/>
            <person name="Lin X.D."/>
            <person name="Chen X."/>
            <person name="Tian J.H."/>
            <person name="Chen L.J."/>
            <person name="Li K."/>
            <person name="Wang W."/>
            <person name="Eden J.S."/>
            <person name="Shen J.J."/>
            <person name="Liu L."/>
            <person name="Holmes E.C."/>
            <person name="Zhang Y.Z."/>
        </authorList>
    </citation>
    <scope>NUCLEOTIDE SEQUENCE [LARGE SCALE GENOMIC DNA]</scope>
    <source>
        <strain evidence="2">DSYS15584</strain>
    </source>
</reference>
<feature type="region of interest" description="Disordered" evidence="1">
    <location>
        <begin position="1"/>
        <end position="86"/>
    </location>
</feature>
<dbReference type="Proteomes" id="UP000501042">
    <property type="component" value="Segment"/>
</dbReference>
<dbReference type="GeneID" id="54124729"/>
<accession>A0A2P1GMT5</accession>
<evidence type="ECO:0000313" key="2">
    <source>
        <dbReference type="EMBL" id="AVM87313.1"/>
    </source>
</evidence>
<keyword evidence="3" id="KW-1185">Reference proteome</keyword>
<feature type="compositionally biased region" description="Low complexity" evidence="1">
    <location>
        <begin position="27"/>
        <end position="36"/>
    </location>
</feature>
<protein>
    <submittedName>
        <fullName evidence="2">Uncharacterized protein</fullName>
    </submittedName>
</protein>
<dbReference type="RefSeq" id="YP_009755855.1">
    <property type="nucleotide sequence ID" value="NC_046957.1"/>
</dbReference>
<feature type="compositionally biased region" description="Gly residues" evidence="1">
    <location>
        <begin position="37"/>
        <end position="48"/>
    </location>
</feature>
<dbReference type="EMBL" id="MG600020">
    <property type="protein sequence ID" value="AVM87313.1"/>
    <property type="molecule type" value="Genomic_RNA"/>
</dbReference>
<organism evidence="2">
    <name type="scientific">Wuhan japanese halfbeak arterivirus</name>
    <dbReference type="NCBI Taxonomy" id="2116443"/>
    <lineage>
        <taxon>Viruses</taxon>
        <taxon>Riboviria</taxon>
        <taxon>Orthornavirae</taxon>
        <taxon>Pisuviricota</taxon>
        <taxon>Pisoniviricetes</taxon>
        <taxon>Nidovirales</taxon>
        <taxon>Nanidovirineae</taxon>
        <taxon>Nanhypoviridae</taxon>
        <taxon>Hyporhamsavirinae</taxon>
        <taxon>Sajorinivirus</taxon>
        <taxon>Sajorinivirus hyporhamphi</taxon>
        <taxon>Halfbeak nidovirus 1</taxon>
    </lineage>
</organism>
<evidence type="ECO:0000313" key="3">
    <source>
        <dbReference type="Proteomes" id="UP000501042"/>
    </source>
</evidence>
<proteinExistence type="predicted"/>
<sequence>MDPRASPYSPSGQSQAPVVYGAPPPWWFRGPPRRNNGNGGRGNNGGGNSEMKKLVTAVAALTKAQSKTTGGAGKKQTPSGKPPQKAVKEFPGYHFFGGKYYKNSDGHSGKDLSEAFSKLEIAKDD</sequence>